<dbReference type="InterPro" id="IPR036890">
    <property type="entry name" value="HATPase_C_sf"/>
</dbReference>
<dbReference type="GO" id="GO:0030295">
    <property type="term" value="F:protein kinase activator activity"/>
    <property type="evidence" value="ECO:0007669"/>
    <property type="project" value="TreeGrafter"/>
</dbReference>
<evidence type="ECO:0000313" key="7">
    <source>
        <dbReference type="EMBL" id="RCU48069.1"/>
    </source>
</evidence>
<dbReference type="NCBIfam" id="TIGR00229">
    <property type="entry name" value="sensory_box"/>
    <property type="match status" value="1"/>
</dbReference>
<name>A0A368NFF7_9EURY</name>
<reference evidence="7 8" key="1">
    <citation type="submission" date="2018-07" db="EMBL/GenBank/DDBJ databases">
        <title>Genome sequences of Haloplanus salinus JCM 18368T.</title>
        <authorList>
            <person name="Kim Y.B."/>
            <person name="Roh S.W."/>
        </authorList>
    </citation>
    <scope>NUCLEOTIDE SEQUENCE [LARGE SCALE GENOMIC DNA]</scope>
    <source>
        <strain evidence="7 8">JCM 18368</strain>
    </source>
</reference>
<evidence type="ECO:0000256" key="1">
    <source>
        <dbReference type="ARBA" id="ARBA00000085"/>
    </source>
</evidence>
<keyword evidence="5" id="KW-0472">Membrane</keyword>
<dbReference type="Pfam" id="PF02518">
    <property type="entry name" value="HATPase_c"/>
    <property type="match status" value="1"/>
</dbReference>
<dbReference type="OrthoDB" id="230688at2157"/>
<proteinExistence type="predicted"/>
<evidence type="ECO:0000256" key="4">
    <source>
        <dbReference type="ARBA" id="ARBA00022777"/>
    </source>
</evidence>
<gene>
    <name evidence="7" type="ORF">DU504_12615</name>
</gene>
<protein>
    <recommendedName>
        <fullName evidence="2">histidine kinase</fullName>
        <ecNumber evidence="2">2.7.13.3</ecNumber>
    </recommendedName>
</protein>
<dbReference type="InterPro" id="IPR005467">
    <property type="entry name" value="His_kinase_dom"/>
</dbReference>
<dbReference type="PANTHER" id="PTHR42878:SF14">
    <property type="entry name" value="OSMOLARITY TWO-COMPONENT SYSTEM PROTEIN SSK1"/>
    <property type="match status" value="1"/>
</dbReference>
<evidence type="ECO:0000313" key="8">
    <source>
        <dbReference type="Proteomes" id="UP000252189"/>
    </source>
</evidence>
<dbReference type="EMBL" id="QPHM01000001">
    <property type="protein sequence ID" value="RCU48069.1"/>
    <property type="molecule type" value="Genomic_DNA"/>
</dbReference>
<dbReference type="PROSITE" id="PS50109">
    <property type="entry name" value="HIS_KIN"/>
    <property type="match status" value="1"/>
</dbReference>
<comment type="caution">
    <text evidence="7">The sequence shown here is derived from an EMBL/GenBank/DDBJ whole genome shotgun (WGS) entry which is preliminary data.</text>
</comment>
<dbReference type="Gene3D" id="3.30.450.20">
    <property type="entry name" value="PAS domain"/>
    <property type="match status" value="1"/>
</dbReference>
<dbReference type="RefSeq" id="WP_114449682.1">
    <property type="nucleotide sequence ID" value="NZ_QPHM01000001.1"/>
</dbReference>
<dbReference type="GO" id="GO:0016020">
    <property type="term" value="C:membrane"/>
    <property type="evidence" value="ECO:0007669"/>
    <property type="project" value="UniProtKB-SubCell"/>
</dbReference>
<keyword evidence="8" id="KW-1185">Reference proteome</keyword>
<dbReference type="Gene3D" id="3.30.565.10">
    <property type="entry name" value="Histidine kinase-like ATPase, C-terminal domain"/>
    <property type="match status" value="1"/>
</dbReference>
<organism evidence="7 8">
    <name type="scientific">Haloplanus salinus</name>
    <dbReference type="NCBI Taxonomy" id="1126245"/>
    <lineage>
        <taxon>Archaea</taxon>
        <taxon>Methanobacteriati</taxon>
        <taxon>Methanobacteriota</taxon>
        <taxon>Stenosarchaea group</taxon>
        <taxon>Halobacteria</taxon>
        <taxon>Halobacteriales</taxon>
        <taxon>Haloferacaceae</taxon>
        <taxon>Haloplanus</taxon>
    </lineage>
</organism>
<evidence type="ECO:0000259" key="6">
    <source>
        <dbReference type="PROSITE" id="PS50109"/>
    </source>
</evidence>
<dbReference type="InterPro" id="IPR003594">
    <property type="entry name" value="HATPase_dom"/>
</dbReference>
<dbReference type="InterPro" id="IPR000014">
    <property type="entry name" value="PAS"/>
</dbReference>
<dbReference type="GO" id="GO:0004673">
    <property type="term" value="F:protein histidine kinase activity"/>
    <property type="evidence" value="ECO:0007669"/>
    <property type="project" value="UniProtKB-EC"/>
</dbReference>
<accession>A0A368NFF7</accession>
<keyword evidence="4 7" id="KW-0418">Kinase</keyword>
<dbReference type="EC" id="2.7.13.3" evidence="2"/>
<comment type="catalytic activity">
    <reaction evidence="1">
        <text>ATP + protein L-histidine = ADP + protein N-phospho-L-histidine.</text>
        <dbReference type="EC" id="2.7.13.3"/>
    </reaction>
</comment>
<dbReference type="SMART" id="SM00387">
    <property type="entry name" value="HATPase_c"/>
    <property type="match status" value="1"/>
</dbReference>
<sequence>MDEHDTPEGGEATRYRHLVRHIRDAVVEFELVDGEPIVREVNEAFVDDFGYERAALRDEPLNRLIVPEWKRDEARELDERTATGEVNYRRVTRETASGLREFLYRGVPYEDGTVRTDGFAVYTDLTDITQHQRRLRVLNRVLRHNLRNEANVVIGNAARLAGQLDDADDEAGESAAAIREAASRLERLTREAGDIVRVLSRANPAASDESVDCVRLARSVVRSHAQSSPTADIELEGPDAMWVSANERLELALDSLVDNAIEHNPAETPRVGVVVAADDADGWVRLRVKDDGPIIPEAERAVVTGDAEITPIQHASGLGLWLVRLTADAFGGELLFSTSEWGGNAVDVRLPEA</sequence>
<evidence type="ECO:0000256" key="3">
    <source>
        <dbReference type="ARBA" id="ARBA00022679"/>
    </source>
</evidence>
<dbReference type="InterPro" id="IPR035965">
    <property type="entry name" value="PAS-like_dom_sf"/>
</dbReference>
<dbReference type="SUPFAM" id="SSF55874">
    <property type="entry name" value="ATPase domain of HSP90 chaperone/DNA topoisomerase II/histidine kinase"/>
    <property type="match status" value="1"/>
</dbReference>
<dbReference type="AlphaFoldDB" id="A0A368NFF7"/>
<evidence type="ECO:0000256" key="2">
    <source>
        <dbReference type="ARBA" id="ARBA00012438"/>
    </source>
</evidence>
<dbReference type="GO" id="GO:0007234">
    <property type="term" value="P:osmosensory signaling via phosphorelay pathway"/>
    <property type="evidence" value="ECO:0007669"/>
    <property type="project" value="TreeGrafter"/>
</dbReference>
<dbReference type="Proteomes" id="UP000252189">
    <property type="component" value="Unassembled WGS sequence"/>
</dbReference>
<dbReference type="InterPro" id="IPR050351">
    <property type="entry name" value="BphY/WalK/GraS-like"/>
</dbReference>
<keyword evidence="3" id="KW-0808">Transferase</keyword>
<dbReference type="SUPFAM" id="SSF55785">
    <property type="entry name" value="PYP-like sensor domain (PAS domain)"/>
    <property type="match status" value="1"/>
</dbReference>
<evidence type="ECO:0000256" key="5">
    <source>
        <dbReference type="ARBA" id="ARBA00023136"/>
    </source>
</evidence>
<feature type="domain" description="Histidine kinase" evidence="6">
    <location>
        <begin position="141"/>
        <end position="353"/>
    </location>
</feature>
<dbReference type="GO" id="GO:0000156">
    <property type="term" value="F:phosphorelay response regulator activity"/>
    <property type="evidence" value="ECO:0007669"/>
    <property type="project" value="TreeGrafter"/>
</dbReference>
<dbReference type="PANTHER" id="PTHR42878">
    <property type="entry name" value="TWO-COMPONENT HISTIDINE KINASE"/>
    <property type="match status" value="1"/>
</dbReference>